<dbReference type="PANTHER" id="PTHR20982:SF3">
    <property type="entry name" value="MITOCHONDRIAL RIBOSOME RECYCLING FACTOR PSEUDO 1"/>
    <property type="match status" value="1"/>
</dbReference>
<dbReference type="PANTHER" id="PTHR20982">
    <property type="entry name" value="RIBOSOME RECYCLING FACTOR"/>
    <property type="match status" value="1"/>
</dbReference>
<dbReference type="GO" id="GO:0005739">
    <property type="term" value="C:mitochondrion"/>
    <property type="evidence" value="ECO:0007669"/>
    <property type="project" value="TreeGrafter"/>
</dbReference>
<dbReference type="Gene3D" id="3.30.1360.40">
    <property type="match status" value="1"/>
</dbReference>
<name>A0AAD9Q526_ACRCE</name>
<evidence type="ECO:0000259" key="5">
    <source>
        <dbReference type="Pfam" id="PF01765"/>
    </source>
</evidence>
<comment type="caution">
    <text evidence="6">The sequence shown here is derived from an EMBL/GenBank/DDBJ whole genome shotgun (WGS) entry which is preliminary data.</text>
</comment>
<dbReference type="InterPro" id="IPR036191">
    <property type="entry name" value="RRF_sf"/>
</dbReference>
<evidence type="ECO:0000256" key="1">
    <source>
        <dbReference type="ARBA" id="ARBA00005912"/>
    </source>
</evidence>
<accession>A0AAD9Q526</accession>
<organism evidence="6 7">
    <name type="scientific">Acropora cervicornis</name>
    <name type="common">Staghorn coral</name>
    <dbReference type="NCBI Taxonomy" id="6130"/>
    <lineage>
        <taxon>Eukaryota</taxon>
        <taxon>Metazoa</taxon>
        <taxon>Cnidaria</taxon>
        <taxon>Anthozoa</taxon>
        <taxon>Hexacorallia</taxon>
        <taxon>Scleractinia</taxon>
        <taxon>Astrocoeniina</taxon>
        <taxon>Acroporidae</taxon>
        <taxon>Acropora</taxon>
    </lineage>
</organism>
<dbReference type="SUPFAM" id="SSF55194">
    <property type="entry name" value="Ribosome recycling factor, RRF"/>
    <property type="match status" value="1"/>
</dbReference>
<dbReference type="Pfam" id="PF01765">
    <property type="entry name" value="RRF"/>
    <property type="match status" value="1"/>
</dbReference>
<gene>
    <name evidence="6" type="ORF">P5673_023647</name>
</gene>
<dbReference type="InterPro" id="IPR002661">
    <property type="entry name" value="Ribosome_recyc_fac"/>
</dbReference>
<proteinExistence type="inferred from homology"/>
<dbReference type="Proteomes" id="UP001249851">
    <property type="component" value="Unassembled WGS sequence"/>
</dbReference>
<keyword evidence="3" id="KW-0648">Protein biosynthesis</keyword>
<keyword evidence="7" id="KW-1185">Reference proteome</keyword>
<evidence type="ECO:0000256" key="4">
    <source>
        <dbReference type="ARBA" id="ARBA00033107"/>
    </source>
</evidence>
<dbReference type="GO" id="GO:0006412">
    <property type="term" value="P:translation"/>
    <property type="evidence" value="ECO:0007669"/>
    <property type="project" value="UniProtKB-KW"/>
</dbReference>
<evidence type="ECO:0000313" key="6">
    <source>
        <dbReference type="EMBL" id="KAK2554694.1"/>
    </source>
</evidence>
<dbReference type="AlphaFoldDB" id="A0AAD9Q526"/>
<evidence type="ECO:0000256" key="2">
    <source>
        <dbReference type="ARBA" id="ARBA00020581"/>
    </source>
</evidence>
<dbReference type="InterPro" id="IPR023584">
    <property type="entry name" value="Ribosome_recyc_fac_dom"/>
</dbReference>
<comment type="similarity">
    <text evidence="1">Belongs to the RRF family.</text>
</comment>
<feature type="domain" description="Ribosome recycling factor" evidence="5">
    <location>
        <begin position="150"/>
        <end position="215"/>
    </location>
</feature>
<reference evidence="6" key="2">
    <citation type="journal article" date="2023" name="Science">
        <title>Genomic signatures of disease resistance in endangered staghorn corals.</title>
        <authorList>
            <person name="Vollmer S.V."/>
            <person name="Selwyn J.D."/>
            <person name="Despard B.A."/>
            <person name="Roesel C.L."/>
        </authorList>
    </citation>
    <scope>NUCLEOTIDE SEQUENCE</scope>
    <source>
        <strain evidence="6">K2</strain>
    </source>
</reference>
<protein>
    <recommendedName>
        <fullName evidence="2">Ribosome-recycling factor, mitochondrial</fullName>
    </recommendedName>
    <alternativeName>
        <fullName evidence="4">Ribosome-releasing factor, mitochondrial</fullName>
    </alternativeName>
</protein>
<dbReference type="EMBL" id="JARQWQ010000067">
    <property type="protein sequence ID" value="KAK2554694.1"/>
    <property type="molecule type" value="Genomic_DNA"/>
</dbReference>
<evidence type="ECO:0000256" key="3">
    <source>
        <dbReference type="ARBA" id="ARBA00022917"/>
    </source>
</evidence>
<reference evidence="6" key="1">
    <citation type="journal article" date="2023" name="G3 (Bethesda)">
        <title>Whole genome assembly and annotation of the endangered Caribbean coral Acropora cervicornis.</title>
        <authorList>
            <person name="Selwyn J.D."/>
            <person name="Vollmer S.V."/>
        </authorList>
    </citation>
    <scope>NUCLEOTIDE SEQUENCE</scope>
    <source>
        <strain evidence="6">K2</strain>
    </source>
</reference>
<dbReference type="GO" id="GO:0043023">
    <property type="term" value="F:ribosomal large subunit binding"/>
    <property type="evidence" value="ECO:0007669"/>
    <property type="project" value="TreeGrafter"/>
</dbReference>
<dbReference type="Gene3D" id="1.10.132.20">
    <property type="entry name" value="Ribosome-recycling factor"/>
    <property type="match status" value="2"/>
</dbReference>
<evidence type="ECO:0000313" key="7">
    <source>
        <dbReference type="Proteomes" id="UP001249851"/>
    </source>
</evidence>
<sequence>MNLPLISLFSPIFGMGITRTTYSRLAVARFYASKKGKKAKSSTISIDHDLAVGLVDLAKLKTSMESTVSRLQLDFRDKLSTKVQPNALDKVRLESQNGNEKFTLSQVAQIKMKDGMFIVDMASSPELVSQAAKAIKSWSENFEPTMDGHTAKATCEQAKQSIRKIRQKGMSDVKKNKKGRSDDDVRLVEKMIQQITDEYCGDTDVLLAEKTKELLRK</sequence>